<evidence type="ECO:0000259" key="1">
    <source>
        <dbReference type="PROSITE" id="PS51502"/>
    </source>
</evidence>
<dbReference type="AlphaFoldDB" id="A0A7K0BQA4"/>
<dbReference type="SUPFAM" id="SSF54909">
    <property type="entry name" value="Dimeric alpha+beta barrel"/>
    <property type="match status" value="1"/>
</dbReference>
<evidence type="ECO:0000313" key="3">
    <source>
        <dbReference type="Proteomes" id="UP000487268"/>
    </source>
</evidence>
<feature type="domain" description="Stress-response A/B barrel" evidence="1">
    <location>
        <begin position="2"/>
        <end position="93"/>
    </location>
</feature>
<dbReference type="RefSeq" id="WP_153531278.1">
    <property type="nucleotide sequence ID" value="NZ_WEGH01000001.1"/>
</dbReference>
<proteinExistence type="predicted"/>
<dbReference type="InterPro" id="IPR011008">
    <property type="entry name" value="Dimeric_a/b-barrel"/>
</dbReference>
<comment type="caution">
    <text evidence="2">The sequence shown here is derived from an EMBL/GenBank/DDBJ whole genome shotgun (WGS) entry which is preliminary data.</text>
</comment>
<sequence>MIVLVLRFGFRPGTDEPTRDRVLELMRRTANVESVVFSTVGPLIGGPVDGLSHAYTVAIPGLAALERYLHEPVHLAGDPEILPHFARLTHVRFSDDPDPRLAEKIAELVEKKIALYPEWGDLVASVPQ</sequence>
<reference evidence="2 3" key="1">
    <citation type="submission" date="2019-10" db="EMBL/GenBank/DDBJ databases">
        <title>Actinomadura rubteroloni sp. nov. and Actinomadura macrotermitis sp. nov., isolated from the gut of fungus growing-termite Macrotermes natalensis.</title>
        <authorList>
            <person name="Benndorf R."/>
            <person name="Martin K."/>
            <person name="Kuefner M."/>
            <person name="De Beer W."/>
            <person name="Kaster A.-K."/>
            <person name="Vollmers J."/>
            <person name="Poulsen M."/>
            <person name="Beemelmanns C."/>
        </authorList>
    </citation>
    <scope>NUCLEOTIDE SEQUENCE [LARGE SCALE GENOMIC DNA]</scope>
    <source>
        <strain evidence="2 3">RB68</strain>
    </source>
</reference>
<dbReference type="PROSITE" id="PS51502">
    <property type="entry name" value="S_R_A_B_BARREL"/>
    <property type="match status" value="1"/>
</dbReference>
<keyword evidence="3" id="KW-1185">Reference proteome</keyword>
<protein>
    <recommendedName>
        <fullName evidence="1">Stress-response A/B barrel domain-containing protein</fullName>
    </recommendedName>
</protein>
<accession>A0A7K0BQA4</accession>
<dbReference type="InterPro" id="IPR013097">
    <property type="entry name" value="Dabb"/>
</dbReference>
<dbReference type="Proteomes" id="UP000487268">
    <property type="component" value="Unassembled WGS sequence"/>
</dbReference>
<organism evidence="2 3">
    <name type="scientific">Actinomadura macrotermitis</name>
    <dbReference type="NCBI Taxonomy" id="2585200"/>
    <lineage>
        <taxon>Bacteria</taxon>
        <taxon>Bacillati</taxon>
        <taxon>Actinomycetota</taxon>
        <taxon>Actinomycetes</taxon>
        <taxon>Streptosporangiales</taxon>
        <taxon>Thermomonosporaceae</taxon>
        <taxon>Actinomadura</taxon>
    </lineage>
</organism>
<dbReference type="OrthoDB" id="5518399at2"/>
<name>A0A7K0BQA4_9ACTN</name>
<evidence type="ECO:0000313" key="2">
    <source>
        <dbReference type="EMBL" id="MQY03317.1"/>
    </source>
</evidence>
<gene>
    <name evidence="2" type="ORF">ACRB68_13590</name>
</gene>
<dbReference type="EMBL" id="WEGH01000001">
    <property type="protein sequence ID" value="MQY03317.1"/>
    <property type="molecule type" value="Genomic_DNA"/>
</dbReference>